<dbReference type="PANTHER" id="PTHR36009:SF3">
    <property type="entry name" value="TRANSMEMBRANE PROTEIN"/>
    <property type="match status" value="1"/>
</dbReference>
<gene>
    <name evidence="2" type="ORF">NSK_006863</name>
</gene>
<keyword evidence="1" id="KW-1133">Transmembrane helix</keyword>
<name>A0A4D9CR00_9STRA</name>
<dbReference type="OrthoDB" id="47210at2759"/>
<dbReference type="AlphaFoldDB" id="A0A4D9CR00"/>
<dbReference type="PANTHER" id="PTHR36009">
    <property type="match status" value="1"/>
</dbReference>
<feature type="transmembrane region" description="Helical" evidence="1">
    <location>
        <begin position="140"/>
        <end position="160"/>
    </location>
</feature>
<feature type="transmembrane region" description="Helical" evidence="1">
    <location>
        <begin position="172"/>
        <end position="192"/>
    </location>
</feature>
<proteinExistence type="predicted"/>
<keyword evidence="1" id="KW-0472">Membrane</keyword>
<keyword evidence="1" id="KW-0812">Transmembrane</keyword>
<evidence type="ECO:0000256" key="1">
    <source>
        <dbReference type="SAM" id="Phobius"/>
    </source>
</evidence>
<comment type="caution">
    <text evidence="2">The sequence shown here is derived from an EMBL/GenBank/DDBJ whole genome shotgun (WGS) entry which is preliminary data.</text>
</comment>
<accession>A0A4D9CR00</accession>
<feature type="transmembrane region" description="Helical" evidence="1">
    <location>
        <begin position="103"/>
        <end position="120"/>
    </location>
</feature>
<evidence type="ECO:0000313" key="3">
    <source>
        <dbReference type="Proteomes" id="UP000355283"/>
    </source>
</evidence>
<evidence type="ECO:0008006" key="4">
    <source>
        <dbReference type="Google" id="ProtNLM"/>
    </source>
</evidence>
<evidence type="ECO:0000313" key="2">
    <source>
        <dbReference type="EMBL" id="TFJ81612.1"/>
    </source>
</evidence>
<organism evidence="2 3">
    <name type="scientific">Nannochloropsis salina CCMP1776</name>
    <dbReference type="NCBI Taxonomy" id="1027361"/>
    <lineage>
        <taxon>Eukaryota</taxon>
        <taxon>Sar</taxon>
        <taxon>Stramenopiles</taxon>
        <taxon>Ochrophyta</taxon>
        <taxon>Eustigmatophyceae</taxon>
        <taxon>Eustigmatales</taxon>
        <taxon>Monodopsidaceae</taxon>
        <taxon>Microchloropsis</taxon>
        <taxon>Microchloropsis salina</taxon>
    </lineage>
</organism>
<feature type="transmembrane region" description="Helical" evidence="1">
    <location>
        <begin position="21"/>
        <end position="43"/>
    </location>
</feature>
<reference evidence="2 3" key="1">
    <citation type="submission" date="2019-01" db="EMBL/GenBank/DDBJ databases">
        <title>Nuclear Genome Assembly of the Microalgal Biofuel strain Nannochloropsis salina CCMP1776.</title>
        <authorList>
            <person name="Hovde B."/>
        </authorList>
    </citation>
    <scope>NUCLEOTIDE SEQUENCE [LARGE SCALE GENOMIC DNA]</scope>
    <source>
        <strain evidence="2 3">CCMP1776</strain>
    </source>
</reference>
<sequence length="204" mass="22334">MDEAAKVLDAQLLKDIIADPFSPAVPSIFVAIFNALGLMPFVYTSLLLPGSRDQIPPTWPFTLASLALGFFALGPYLALRRYRPFPDAAYASPWLTRVMESKLPALLAFLASLYLAWLAVDGVVSAGGREAYLSLFYSQTLPHVSSLDLGLLSLFVVDPLREDMVRRQWYSSGRLLAFLALPVVGPCLYLLLRPTLKGEAGAEV</sequence>
<dbReference type="Proteomes" id="UP000355283">
    <property type="component" value="Unassembled WGS sequence"/>
</dbReference>
<protein>
    <recommendedName>
        <fullName evidence="4">DUF2834 domain-containing protein</fullName>
    </recommendedName>
</protein>
<feature type="transmembrane region" description="Helical" evidence="1">
    <location>
        <begin position="63"/>
        <end position="82"/>
    </location>
</feature>
<keyword evidence="3" id="KW-1185">Reference proteome</keyword>
<dbReference type="EMBL" id="SDOX01000122">
    <property type="protein sequence ID" value="TFJ81612.1"/>
    <property type="molecule type" value="Genomic_DNA"/>
</dbReference>